<proteinExistence type="predicted"/>
<accession>I1C868</accession>
<dbReference type="VEuPathDB" id="FungiDB:RO3G_09358"/>
<dbReference type="OrthoDB" id="2288291at2759"/>
<dbReference type="InParanoid" id="I1C868"/>
<evidence type="ECO:0000313" key="2">
    <source>
        <dbReference type="Proteomes" id="UP000009138"/>
    </source>
</evidence>
<name>I1C868_RHIO9</name>
<reference evidence="1 2" key="1">
    <citation type="journal article" date="2009" name="PLoS Genet.">
        <title>Genomic analysis of the basal lineage fungus Rhizopus oryzae reveals a whole-genome duplication.</title>
        <authorList>
            <person name="Ma L.-J."/>
            <person name="Ibrahim A.S."/>
            <person name="Skory C."/>
            <person name="Grabherr M.G."/>
            <person name="Burger G."/>
            <person name="Butler M."/>
            <person name="Elias M."/>
            <person name="Idnurm A."/>
            <person name="Lang B.F."/>
            <person name="Sone T."/>
            <person name="Abe A."/>
            <person name="Calvo S.E."/>
            <person name="Corrochano L.M."/>
            <person name="Engels R."/>
            <person name="Fu J."/>
            <person name="Hansberg W."/>
            <person name="Kim J.-M."/>
            <person name="Kodira C.D."/>
            <person name="Koehrsen M.J."/>
            <person name="Liu B."/>
            <person name="Miranda-Saavedra D."/>
            <person name="O'Leary S."/>
            <person name="Ortiz-Castellanos L."/>
            <person name="Poulter R."/>
            <person name="Rodriguez-Romero J."/>
            <person name="Ruiz-Herrera J."/>
            <person name="Shen Y.-Q."/>
            <person name="Zeng Q."/>
            <person name="Galagan J."/>
            <person name="Birren B.W."/>
            <person name="Cuomo C.A."/>
            <person name="Wickes B.L."/>
        </authorList>
    </citation>
    <scope>NUCLEOTIDE SEQUENCE [LARGE SCALE GENOMIC DNA]</scope>
    <source>
        <strain evidence="2">RA 99-880 / ATCC MYA-4621 / FGSC 9543 / NRRL 43880</strain>
    </source>
</reference>
<dbReference type="EMBL" id="CH476738">
    <property type="protein sequence ID" value="EIE84648.1"/>
    <property type="molecule type" value="Genomic_DNA"/>
</dbReference>
<keyword evidence="2" id="KW-1185">Reference proteome</keyword>
<gene>
    <name evidence="1" type="ORF">RO3G_09358</name>
</gene>
<dbReference type="RefSeq" id="XP_067520044.1">
    <property type="nucleotide sequence ID" value="XM_067663943.1"/>
</dbReference>
<organism evidence="1 2">
    <name type="scientific">Rhizopus delemar (strain RA 99-880 / ATCC MYA-4621 / FGSC 9543 / NRRL 43880)</name>
    <name type="common">Mucormycosis agent</name>
    <name type="synonym">Rhizopus arrhizus var. delemar</name>
    <dbReference type="NCBI Taxonomy" id="246409"/>
    <lineage>
        <taxon>Eukaryota</taxon>
        <taxon>Fungi</taxon>
        <taxon>Fungi incertae sedis</taxon>
        <taxon>Mucoromycota</taxon>
        <taxon>Mucoromycotina</taxon>
        <taxon>Mucoromycetes</taxon>
        <taxon>Mucorales</taxon>
        <taxon>Mucorineae</taxon>
        <taxon>Rhizopodaceae</taxon>
        <taxon>Rhizopus</taxon>
    </lineage>
</organism>
<dbReference type="GeneID" id="93616324"/>
<protein>
    <submittedName>
        <fullName evidence="1">Uncharacterized protein</fullName>
    </submittedName>
</protein>
<dbReference type="Proteomes" id="UP000009138">
    <property type="component" value="Unassembled WGS sequence"/>
</dbReference>
<evidence type="ECO:0000313" key="1">
    <source>
        <dbReference type="EMBL" id="EIE84648.1"/>
    </source>
</evidence>
<dbReference type="AlphaFoldDB" id="I1C868"/>
<sequence>MSCEKVWSRCDKPAIVVTSLPKAISHTVLGAMPSVDVVNVTMRKPGNLKKEKSISM</sequence>